<name>A0A3B0ZMS6_9ZZZZ</name>
<dbReference type="InterPro" id="IPR032693">
    <property type="entry name" value="YtkA-like_dom"/>
</dbReference>
<dbReference type="AlphaFoldDB" id="A0A3B0ZMS6"/>
<dbReference type="Pfam" id="PF13115">
    <property type="entry name" value="YtkA"/>
    <property type="match status" value="1"/>
</dbReference>
<evidence type="ECO:0000259" key="1">
    <source>
        <dbReference type="Pfam" id="PF13115"/>
    </source>
</evidence>
<reference evidence="2" key="1">
    <citation type="submission" date="2018-06" db="EMBL/GenBank/DDBJ databases">
        <authorList>
            <person name="Zhirakovskaya E."/>
        </authorList>
    </citation>
    <scope>NUCLEOTIDE SEQUENCE</scope>
</reference>
<sequence>MKIVSYMAVVACLLLSACADFQPAKTGSIGGYQLQLKSDPAPLKVGSKASIEFSIRDGINQPVDGCVVRFRQYMPGHEMSLDKVFVLMVDEAKVGIYEADSGEFSMGGEWVLEFDFICGADHYSFPFDFKLEWPE</sequence>
<evidence type="ECO:0000313" key="2">
    <source>
        <dbReference type="EMBL" id="VAW89493.1"/>
    </source>
</evidence>
<proteinExistence type="predicted"/>
<protein>
    <recommendedName>
        <fullName evidence="1">YtkA-like domain-containing protein</fullName>
    </recommendedName>
</protein>
<organism evidence="2">
    <name type="scientific">hydrothermal vent metagenome</name>
    <dbReference type="NCBI Taxonomy" id="652676"/>
    <lineage>
        <taxon>unclassified sequences</taxon>
        <taxon>metagenomes</taxon>
        <taxon>ecological metagenomes</taxon>
    </lineage>
</organism>
<dbReference type="PROSITE" id="PS51257">
    <property type="entry name" value="PROKAR_LIPOPROTEIN"/>
    <property type="match status" value="1"/>
</dbReference>
<gene>
    <name evidence="2" type="ORF">MNBD_GAMMA17-2102</name>
</gene>
<accession>A0A3B0ZMS6</accession>
<dbReference type="EMBL" id="UOFQ01000137">
    <property type="protein sequence ID" value="VAW89493.1"/>
    <property type="molecule type" value="Genomic_DNA"/>
</dbReference>
<feature type="domain" description="YtkA-like" evidence="1">
    <location>
        <begin position="31"/>
        <end position="112"/>
    </location>
</feature>